<proteinExistence type="predicted"/>
<sequence length="195" mass="21298">MSVTSWGKCTIYVQEVGSKKNEWTKLPTPKDGTTTVTPTKGDTMTQVEEGGGIVDRKTKKSTYEAVYQLFIKKNQSQPFKTIDGIIEGNYRLAIQPEDAELPGVYMGNTTIGAEEGYTTEEGASITYTHAALIPEGDVVAKTTNAKGEEVYCAYRWRVITAAKGTGGKYALTFKKPQDGETPPTEITETYTELSA</sequence>
<comment type="caution">
    <text evidence="2">The sequence shown here is derived from an EMBL/GenBank/DDBJ whole genome shotgun (WGS) entry which is preliminary data.</text>
</comment>
<accession>A0AA90ZY23</accession>
<protein>
    <submittedName>
        <fullName evidence="2">Uncharacterized protein</fullName>
    </submittedName>
</protein>
<feature type="region of interest" description="Disordered" evidence="1">
    <location>
        <begin position="175"/>
        <end position="195"/>
    </location>
</feature>
<evidence type="ECO:0000256" key="1">
    <source>
        <dbReference type="SAM" id="MobiDB-lite"/>
    </source>
</evidence>
<gene>
    <name evidence="2" type="ORF">F7D74_14775</name>
</gene>
<dbReference type="EMBL" id="VZCC01000106">
    <property type="protein sequence ID" value="MQN85214.1"/>
    <property type="molecule type" value="Genomic_DNA"/>
</dbReference>
<feature type="compositionally biased region" description="Low complexity" evidence="1">
    <location>
        <begin position="180"/>
        <end position="195"/>
    </location>
</feature>
<name>A0AA90ZY23_9BACT</name>
<dbReference type="RefSeq" id="WP_153119643.1">
    <property type="nucleotide sequence ID" value="NZ_VZCC01000106.1"/>
</dbReference>
<dbReference type="Proteomes" id="UP000421408">
    <property type="component" value="Unassembled WGS sequence"/>
</dbReference>
<reference evidence="3" key="1">
    <citation type="submission" date="2019-09" db="EMBL/GenBank/DDBJ databases">
        <title>Distinct polysaccharide growth profiles of human intestinal Prevotella copri isolates.</title>
        <authorList>
            <person name="Fehlner-Peach H."/>
            <person name="Magnabosco C."/>
            <person name="Raghavan V."/>
            <person name="Scher J.U."/>
            <person name="Tett A."/>
            <person name="Cox L.M."/>
            <person name="Gottsegen C."/>
            <person name="Watters A."/>
            <person name="Wiltshire- Gordon J.D."/>
            <person name="Segata N."/>
            <person name="Bonneau R."/>
            <person name="Littman D.R."/>
        </authorList>
    </citation>
    <scope>NUCLEOTIDE SEQUENCE [LARGE SCALE GENOMIC DNA]</scope>
    <source>
        <strain evidence="3">iAA108</strain>
    </source>
</reference>
<evidence type="ECO:0000313" key="3">
    <source>
        <dbReference type="Proteomes" id="UP000421408"/>
    </source>
</evidence>
<dbReference type="AlphaFoldDB" id="A0AA90ZY23"/>
<organism evidence="2 3">
    <name type="scientific">Segatella copri</name>
    <dbReference type="NCBI Taxonomy" id="165179"/>
    <lineage>
        <taxon>Bacteria</taxon>
        <taxon>Pseudomonadati</taxon>
        <taxon>Bacteroidota</taxon>
        <taxon>Bacteroidia</taxon>
        <taxon>Bacteroidales</taxon>
        <taxon>Prevotellaceae</taxon>
        <taxon>Segatella</taxon>
    </lineage>
</organism>
<evidence type="ECO:0000313" key="2">
    <source>
        <dbReference type="EMBL" id="MQN85214.1"/>
    </source>
</evidence>